<sequence>MDQVLVNGAILAASYALIALGITIIFSIMNVLNFAHGQMFMLGGLTVYWVMTELELPFAVGLIAATVAVGAIGMFFEVFFFRRVIRSATREENTMLLAVGTALLLENIALSLFGEKHRGIPPVISGVHRLGDAFIPSNRLLVFVVSIALIALVLIVVNYTKTGRAMRALAQDRTATLLMGVDAHRISMIGFGLGAALAGVAGALLISVSGINAGIGNAISTKAFVMIMIGGAGVVSGALLGAVALGFIEAIGYAFIPGSVTYLLIFTGLILFLLIRPQGIMGKPWG</sequence>
<dbReference type="KEGG" id="hdh:G5B40_02315"/>
<feature type="transmembrane region" description="Helical" evidence="9">
    <location>
        <begin position="223"/>
        <end position="248"/>
    </location>
</feature>
<reference evidence="10 11" key="1">
    <citation type="submission" date="2020-02" db="EMBL/GenBank/DDBJ databases">
        <title>complete genome sequence of Rhodobacteraceae bacterium.</title>
        <authorList>
            <person name="Park J."/>
            <person name="Kim Y.-S."/>
            <person name="Kim K.-H."/>
        </authorList>
    </citation>
    <scope>NUCLEOTIDE SEQUENCE [LARGE SCALE GENOMIC DNA]</scope>
    <source>
        <strain evidence="10 11">RR4-56</strain>
    </source>
</reference>
<organism evidence="10 11">
    <name type="scientific">Pikeienuella piscinae</name>
    <dbReference type="NCBI Taxonomy" id="2748098"/>
    <lineage>
        <taxon>Bacteria</taxon>
        <taxon>Pseudomonadati</taxon>
        <taxon>Pseudomonadota</taxon>
        <taxon>Alphaproteobacteria</taxon>
        <taxon>Rhodobacterales</taxon>
        <taxon>Paracoccaceae</taxon>
        <taxon>Pikeienuella</taxon>
    </lineage>
</organism>
<dbReference type="RefSeq" id="WP_165094508.1">
    <property type="nucleotide sequence ID" value="NZ_CP049056.1"/>
</dbReference>
<comment type="similarity">
    <text evidence="8">Belongs to the binding-protein-dependent transport system permease family. LivHM subfamily.</text>
</comment>
<evidence type="ECO:0000256" key="8">
    <source>
        <dbReference type="ARBA" id="ARBA00037998"/>
    </source>
</evidence>
<feature type="transmembrane region" description="Helical" evidence="9">
    <location>
        <begin position="140"/>
        <end position="159"/>
    </location>
</feature>
<evidence type="ECO:0000256" key="3">
    <source>
        <dbReference type="ARBA" id="ARBA00022475"/>
    </source>
</evidence>
<dbReference type="PANTHER" id="PTHR11795:SF445">
    <property type="entry name" value="AMINO ACID ABC TRANSPORTER PERMEASE PROTEIN"/>
    <property type="match status" value="1"/>
</dbReference>
<keyword evidence="5" id="KW-0029">Amino-acid transport</keyword>
<dbReference type="Proteomes" id="UP000503336">
    <property type="component" value="Chromosome"/>
</dbReference>
<feature type="transmembrane region" description="Helical" evidence="9">
    <location>
        <begin position="57"/>
        <end position="81"/>
    </location>
</feature>
<keyword evidence="7 9" id="KW-0472">Membrane</keyword>
<dbReference type="Pfam" id="PF02653">
    <property type="entry name" value="BPD_transp_2"/>
    <property type="match status" value="1"/>
</dbReference>
<evidence type="ECO:0000256" key="4">
    <source>
        <dbReference type="ARBA" id="ARBA00022692"/>
    </source>
</evidence>
<dbReference type="EMBL" id="CP049056">
    <property type="protein sequence ID" value="QIE54374.1"/>
    <property type="molecule type" value="Genomic_DNA"/>
</dbReference>
<dbReference type="PANTHER" id="PTHR11795">
    <property type="entry name" value="BRANCHED-CHAIN AMINO ACID TRANSPORT SYSTEM PERMEASE PROTEIN LIVH"/>
    <property type="match status" value="1"/>
</dbReference>
<dbReference type="GO" id="GO:0005886">
    <property type="term" value="C:plasma membrane"/>
    <property type="evidence" value="ECO:0007669"/>
    <property type="project" value="UniProtKB-SubCell"/>
</dbReference>
<dbReference type="GO" id="GO:0006865">
    <property type="term" value="P:amino acid transport"/>
    <property type="evidence" value="ECO:0007669"/>
    <property type="project" value="UniProtKB-KW"/>
</dbReference>
<feature type="transmembrane region" description="Helical" evidence="9">
    <location>
        <begin position="93"/>
        <end position="113"/>
    </location>
</feature>
<dbReference type="GO" id="GO:0022857">
    <property type="term" value="F:transmembrane transporter activity"/>
    <property type="evidence" value="ECO:0007669"/>
    <property type="project" value="InterPro"/>
</dbReference>
<dbReference type="InterPro" id="IPR001851">
    <property type="entry name" value="ABC_transp_permease"/>
</dbReference>
<dbReference type="InterPro" id="IPR052157">
    <property type="entry name" value="BCAA_transport_permease"/>
</dbReference>
<accession>A0A7L5BWW9</accession>
<evidence type="ECO:0000313" key="11">
    <source>
        <dbReference type="Proteomes" id="UP000503336"/>
    </source>
</evidence>
<name>A0A7L5BWW9_9RHOB</name>
<evidence type="ECO:0000256" key="9">
    <source>
        <dbReference type="SAM" id="Phobius"/>
    </source>
</evidence>
<evidence type="ECO:0000256" key="7">
    <source>
        <dbReference type="ARBA" id="ARBA00023136"/>
    </source>
</evidence>
<evidence type="ECO:0000256" key="2">
    <source>
        <dbReference type="ARBA" id="ARBA00022448"/>
    </source>
</evidence>
<feature type="transmembrane region" description="Helical" evidence="9">
    <location>
        <begin position="255"/>
        <end position="275"/>
    </location>
</feature>
<comment type="subcellular location">
    <subcellularLocation>
        <location evidence="1">Cell membrane</location>
        <topology evidence="1">Multi-pass membrane protein</topology>
    </subcellularLocation>
</comment>
<dbReference type="CDD" id="cd06582">
    <property type="entry name" value="TM_PBP1_LivH_like"/>
    <property type="match status" value="1"/>
</dbReference>
<keyword evidence="6 9" id="KW-1133">Transmembrane helix</keyword>
<keyword evidence="11" id="KW-1185">Reference proteome</keyword>
<feature type="transmembrane region" description="Helical" evidence="9">
    <location>
        <begin position="6"/>
        <end position="26"/>
    </location>
</feature>
<proteinExistence type="inferred from homology"/>
<feature type="transmembrane region" description="Helical" evidence="9">
    <location>
        <begin position="188"/>
        <end position="211"/>
    </location>
</feature>
<dbReference type="AlphaFoldDB" id="A0A7L5BWW9"/>
<gene>
    <name evidence="10" type="ORF">G5B40_02315</name>
</gene>
<keyword evidence="3" id="KW-1003">Cell membrane</keyword>
<evidence type="ECO:0000313" key="10">
    <source>
        <dbReference type="EMBL" id="QIE54374.1"/>
    </source>
</evidence>
<evidence type="ECO:0000256" key="5">
    <source>
        <dbReference type="ARBA" id="ARBA00022970"/>
    </source>
</evidence>
<keyword evidence="2" id="KW-0813">Transport</keyword>
<keyword evidence="4 9" id="KW-0812">Transmembrane</keyword>
<protein>
    <submittedName>
        <fullName evidence="10">Branched-chain amino acid ABC transporter permease</fullName>
    </submittedName>
</protein>
<evidence type="ECO:0000256" key="6">
    <source>
        <dbReference type="ARBA" id="ARBA00022989"/>
    </source>
</evidence>
<evidence type="ECO:0000256" key="1">
    <source>
        <dbReference type="ARBA" id="ARBA00004651"/>
    </source>
</evidence>